<evidence type="ECO:0000256" key="2">
    <source>
        <dbReference type="ARBA" id="ARBA00022692"/>
    </source>
</evidence>
<dbReference type="EMBL" id="FOLE01000004">
    <property type="protein sequence ID" value="SFC25334.1"/>
    <property type="molecule type" value="Genomic_DNA"/>
</dbReference>
<sequence length="672" mass="76740">MVRLSFNLKPHCIMRHLTLALTTDGQNLQPLINLVRVIRPPRLQSVEWTVQRLEEIIKELRSDEILRNQWHTYIRSVLVVLDPLRTYTDLGILSNKGFLAETYDKISYNILPPAAQERELSYFLGKVFYKKDDFEWVAQVPHALWLELLEALGFQIQITAKHQEYILNAILVLAQRITAIGLEPEVVAKLPEMDDLQSPFLELNREVMHYVHHFKRNRAEYPNQNEEDYKHILVMLRQSEKDIKRLQKDKETLGISVELTYLILRLDQHLRRIRILLEIVQAPPQQVNSQKLLELLKELIEKRNTQYSLRRHFSDNLSYMAYKVVDNTSKRGEHYISTSSKEYWNMFKIALGGGFIVAFLACFKTLIYYWHLPPLGEAFMYSMNYSLGFILIHLMHFTLATKQPAMTASTIAASFGSGEKNAIQNTVQLIAQMVRTQFIALAGNVVMAFPAGLLLAWLFRLVMGHSIATPEKAVKLITELHPTHSNSVMYAAIAGVFLMTSGLISGLYENRVIYRNIPQRLREQPLLNKILSAKALDRFATYIGNNLGALAGNFYLGIFLGSMAAIGFIVGLPLDIRHVTFAAANVALAWDGTGFALSWHQALWVSLSVAAIGITNVIVSFGLSVIFALKSRNIDLRQMRLLIVALFKHFWKNPLAFFFPLKSSVKVKMQAT</sequence>
<evidence type="ECO:0000313" key="7">
    <source>
        <dbReference type="Proteomes" id="UP000199514"/>
    </source>
</evidence>
<evidence type="ECO:0000256" key="1">
    <source>
        <dbReference type="ARBA" id="ARBA00004141"/>
    </source>
</evidence>
<comment type="subcellular location">
    <subcellularLocation>
        <location evidence="1">Membrane</location>
        <topology evidence="1">Multi-pass membrane protein</topology>
    </subcellularLocation>
</comment>
<dbReference type="InterPro" id="IPR023271">
    <property type="entry name" value="Aquaporin-like"/>
</dbReference>
<gene>
    <name evidence="6" type="ORF">SAMN05421780_10428</name>
</gene>
<feature type="transmembrane region" description="Helical" evidence="5">
    <location>
        <begin position="603"/>
        <end position="629"/>
    </location>
</feature>
<evidence type="ECO:0000256" key="5">
    <source>
        <dbReference type="SAM" id="Phobius"/>
    </source>
</evidence>
<keyword evidence="7" id="KW-1185">Reference proteome</keyword>
<protein>
    <submittedName>
        <fullName evidence="6">Site-specific recombinase</fullName>
    </submittedName>
</protein>
<evidence type="ECO:0000313" key="6">
    <source>
        <dbReference type="EMBL" id="SFC25334.1"/>
    </source>
</evidence>
<dbReference type="STRING" id="927664.SAMN05421780_10428"/>
<dbReference type="Proteomes" id="UP000199514">
    <property type="component" value="Unassembled WGS sequence"/>
</dbReference>
<keyword evidence="4 5" id="KW-0472">Membrane</keyword>
<dbReference type="OrthoDB" id="5688397at2"/>
<dbReference type="InterPro" id="IPR011385">
    <property type="entry name" value="Site-sp_rcmbase"/>
</dbReference>
<name>A0A1I1HMZ9_9BACT</name>
<reference evidence="6 7" key="1">
    <citation type="submission" date="2016-10" db="EMBL/GenBank/DDBJ databases">
        <authorList>
            <person name="de Groot N.N."/>
        </authorList>
    </citation>
    <scope>NUCLEOTIDE SEQUENCE [LARGE SCALE GENOMIC DNA]</scope>
    <source>
        <strain evidence="6 7">DSM 6793</strain>
    </source>
</reference>
<feature type="transmembrane region" description="Helical" evidence="5">
    <location>
        <begin position="378"/>
        <end position="399"/>
    </location>
</feature>
<accession>A0A1I1HMZ9</accession>
<dbReference type="Pfam" id="PF10136">
    <property type="entry name" value="SpecificRecomb"/>
    <property type="match status" value="1"/>
</dbReference>
<feature type="transmembrane region" description="Helical" evidence="5">
    <location>
        <begin position="554"/>
        <end position="574"/>
    </location>
</feature>
<evidence type="ECO:0000256" key="3">
    <source>
        <dbReference type="ARBA" id="ARBA00022989"/>
    </source>
</evidence>
<proteinExistence type="predicted"/>
<feature type="transmembrane region" description="Helical" evidence="5">
    <location>
        <begin position="349"/>
        <end position="372"/>
    </location>
</feature>
<keyword evidence="3 5" id="KW-1133">Transmembrane helix</keyword>
<dbReference type="Gene3D" id="1.20.1080.10">
    <property type="entry name" value="Glycerol uptake facilitator protein"/>
    <property type="match status" value="1"/>
</dbReference>
<organism evidence="6 7">
    <name type="scientific">Flexibacter flexilis DSM 6793</name>
    <dbReference type="NCBI Taxonomy" id="927664"/>
    <lineage>
        <taxon>Bacteria</taxon>
        <taxon>Pseudomonadati</taxon>
        <taxon>Bacteroidota</taxon>
        <taxon>Cytophagia</taxon>
        <taxon>Cytophagales</taxon>
        <taxon>Flexibacteraceae</taxon>
        <taxon>Flexibacter</taxon>
    </lineage>
</organism>
<dbReference type="AlphaFoldDB" id="A0A1I1HMZ9"/>
<feature type="transmembrane region" description="Helical" evidence="5">
    <location>
        <begin position="438"/>
        <end position="459"/>
    </location>
</feature>
<keyword evidence="2 5" id="KW-0812">Transmembrane</keyword>
<evidence type="ECO:0000256" key="4">
    <source>
        <dbReference type="ARBA" id="ARBA00023136"/>
    </source>
</evidence>
<feature type="transmembrane region" description="Helical" evidence="5">
    <location>
        <begin position="488"/>
        <end position="508"/>
    </location>
</feature>
<dbReference type="PIRSF" id="PIRSF015380">
    <property type="entry name" value="Site-sp_rcmb"/>
    <property type="match status" value="1"/>
</dbReference>
<dbReference type="GO" id="GO:0016020">
    <property type="term" value="C:membrane"/>
    <property type="evidence" value="ECO:0007669"/>
    <property type="project" value="UniProtKB-SubCell"/>
</dbReference>